<name>A0A451BMC6_9GAMM</name>
<reference evidence="2" key="1">
    <citation type="submission" date="2019-02" db="EMBL/GenBank/DDBJ databases">
        <authorList>
            <person name="Gruber-Vodicka R. H."/>
            <person name="Seah K. B. B."/>
        </authorList>
    </citation>
    <scope>NUCLEOTIDE SEQUENCE</scope>
    <source>
        <strain evidence="2">BECK_S127</strain>
    </source>
</reference>
<organism evidence="2">
    <name type="scientific">Candidatus Kentrum sp. SD</name>
    <dbReference type="NCBI Taxonomy" id="2126332"/>
    <lineage>
        <taxon>Bacteria</taxon>
        <taxon>Pseudomonadati</taxon>
        <taxon>Pseudomonadota</taxon>
        <taxon>Gammaproteobacteria</taxon>
        <taxon>Candidatus Kentrum</taxon>
    </lineage>
</organism>
<accession>A0A451BMC6</accession>
<dbReference type="Pfam" id="PF02661">
    <property type="entry name" value="Fic"/>
    <property type="match status" value="1"/>
</dbReference>
<dbReference type="EMBL" id="CAADHB010000050">
    <property type="protein sequence ID" value="VFK79449.1"/>
    <property type="molecule type" value="Genomic_DNA"/>
</dbReference>
<evidence type="ECO:0000313" key="2">
    <source>
        <dbReference type="EMBL" id="VFK79449.1"/>
    </source>
</evidence>
<evidence type="ECO:0000259" key="1">
    <source>
        <dbReference type="Pfam" id="PF02661"/>
    </source>
</evidence>
<protein>
    <submittedName>
        <fullName evidence="2">Death on curing protein</fullName>
    </submittedName>
</protein>
<sequence length="128" mass="13924">MRLPNLQEVIGLHRKIIAQSGGSEGIRDRGALESAIAQPRMTFGGQDLYPGLAEKAAALGYSLIRNHPFRWQQAPAMPPWKSRWCLNGYEIDAATDANCSPTLPFAPVEHIGTSPIAKINCHDAHLPG</sequence>
<gene>
    <name evidence="2" type="ORF">BECKSD772D_GA0070982_105015</name>
</gene>
<dbReference type="InterPro" id="IPR003812">
    <property type="entry name" value="Fido"/>
</dbReference>
<proteinExistence type="predicted"/>
<dbReference type="InterPro" id="IPR053737">
    <property type="entry name" value="Type_II_TA_Toxin"/>
</dbReference>
<feature type="domain" description="Fido" evidence="1">
    <location>
        <begin position="5"/>
        <end position="70"/>
    </location>
</feature>
<dbReference type="Gene3D" id="1.20.120.1870">
    <property type="entry name" value="Fic/DOC protein, Fido domain"/>
    <property type="match status" value="1"/>
</dbReference>
<dbReference type="AlphaFoldDB" id="A0A451BMC6"/>